<feature type="signal peptide" evidence="9">
    <location>
        <begin position="1"/>
        <end position="22"/>
    </location>
</feature>
<dbReference type="AlphaFoldDB" id="A0A151N6V2"/>
<evidence type="ECO:0000259" key="10">
    <source>
        <dbReference type="SMART" id="SM00199"/>
    </source>
</evidence>
<name>A0A151N6V2_ALLMI</name>
<dbReference type="KEGG" id="amj:102575294"/>
<dbReference type="GO" id="GO:0008009">
    <property type="term" value="F:chemokine activity"/>
    <property type="evidence" value="ECO:0007669"/>
    <property type="project" value="InterPro"/>
</dbReference>
<accession>A0A151N6V2</accession>
<reference evidence="11 12" key="1">
    <citation type="journal article" date="2012" name="Genome Biol.">
        <title>Sequencing three crocodilian genomes to illuminate the evolution of archosaurs and amniotes.</title>
        <authorList>
            <person name="St John J.A."/>
            <person name="Braun E.L."/>
            <person name="Isberg S.R."/>
            <person name="Miles L.G."/>
            <person name="Chong A.Y."/>
            <person name="Gongora J."/>
            <person name="Dalzell P."/>
            <person name="Moran C."/>
            <person name="Bed'hom B."/>
            <person name="Abzhanov A."/>
            <person name="Burgess S.C."/>
            <person name="Cooksey A.M."/>
            <person name="Castoe T.A."/>
            <person name="Crawford N.G."/>
            <person name="Densmore L.D."/>
            <person name="Drew J.C."/>
            <person name="Edwards S.V."/>
            <person name="Faircloth B.C."/>
            <person name="Fujita M.K."/>
            <person name="Greenwold M.J."/>
            <person name="Hoffmann F.G."/>
            <person name="Howard J.M."/>
            <person name="Iguchi T."/>
            <person name="Janes D.E."/>
            <person name="Khan S.Y."/>
            <person name="Kohno S."/>
            <person name="de Koning A.J."/>
            <person name="Lance S.L."/>
            <person name="McCarthy F.M."/>
            <person name="McCormack J.E."/>
            <person name="Merchant M.E."/>
            <person name="Peterson D.G."/>
            <person name="Pollock D.D."/>
            <person name="Pourmand N."/>
            <person name="Raney B.J."/>
            <person name="Roessler K.A."/>
            <person name="Sanford J.R."/>
            <person name="Sawyer R.H."/>
            <person name="Schmidt C.J."/>
            <person name="Triplett E.W."/>
            <person name="Tuberville T.D."/>
            <person name="Venegas-Anaya M."/>
            <person name="Howard J.T."/>
            <person name="Jarvis E.D."/>
            <person name="Guillette L.J.Jr."/>
            <person name="Glenn T.C."/>
            <person name="Green R.E."/>
            <person name="Ray D.A."/>
        </authorList>
    </citation>
    <scope>NUCLEOTIDE SEQUENCE [LARGE SCALE GENOMIC DNA]</scope>
    <source>
        <strain evidence="11">KSC_2009_1</strain>
    </source>
</reference>
<feature type="chain" id="PRO_5007358847" description="C-C motif chemokine" evidence="9">
    <location>
        <begin position="23"/>
        <end position="90"/>
    </location>
</feature>
<dbReference type="GO" id="GO:0005615">
    <property type="term" value="C:extracellular space"/>
    <property type="evidence" value="ECO:0007669"/>
    <property type="project" value="UniProtKB-KW"/>
</dbReference>
<keyword evidence="9" id="KW-0145">Chemotaxis</keyword>
<evidence type="ECO:0000313" key="12">
    <source>
        <dbReference type="Proteomes" id="UP000050525"/>
    </source>
</evidence>
<dbReference type="SUPFAM" id="SSF54117">
    <property type="entry name" value="Interleukin 8-like chemokines"/>
    <property type="match status" value="1"/>
</dbReference>
<evidence type="ECO:0000256" key="2">
    <source>
        <dbReference type="ARBA" id="ARBA00010868"/>
    </source>
</evidence>
<evidence type="ECO:0000256" key="8">
    <source>
        <dbReference type="ARBA" id="ARBA00046726"/>
    </source>
</evidence>
<keyword evidence="3 9" id="KW-0202">Cytokine</keyword>
<dbReference type="GO" id="GO:0030335">
    <property type="term" value="P:positive regulation of cell migration"/>
    <property type="evidence" value="ECO:0007669"/>
    <property type="project" value="TreeGrafter"/>
</dbReference>
<evidence type="ECO:0000256" key="6">
    <source>
        <dbReference type="ARBA" id="ARBA00023157"/>
    </source>
</evidence>
<sequence length="90" mass="9964">MKAAVAALTVLLLASCCSYIQAQYGPNTPTLCCFSYASKKIPQVHLLSYKVPSSMCSQPAVIFTTKRGREICADPKAQWVQDYMKDLKQN</sequence>
<comment type="subunit">
    <text evidence="8">Self-associates. Also heterodimer of MIP-1-alpha(4-69) and MIP-1-beta(3-69). Interacts with CCR1.</text>
</comment>
<protein>
    <recommendedName>
        <fullName evidence="9">C-C motif chemokine</fullName>
    </recommendedName>
</protein>
<feature type="domain" description="Chemokine interleukin-8-like" evidence="10">
    <location>
        <begin position="29"/>
        <end position="87"/>
    </location>
</feature>
<comment type="subcellular location">
    <subcellularLocation>
        <location evidence="1 9">Secreted</location>
    </subcellularLocation>
</comment>
<dbReference type="OrthoDB" id="8934837at2759"/>
<evidence type="ECO:0000313" key="11">
    <source>
        <dbReference type="EMBL" id="KYO32528.1"/>
    </source>
</evidence>
<dbReference type="STRING" id="8496.A0A151N6V2"/>
<comment type="similarity">
    <text evidence="2 9">Belongs to the intercrine beta (chemokine CC) family.</text>
</comment>
<dbReference type="PRINTS" id="PR00436">
    <property type="entry name" value="INTERLEUKIN8"/>
</dbReference>
<dbReference type="SMART" id="SM00199">
    <property type="entry name" value="SCY"/>
    <property type="match status" value="1"/>
</dbReference>
<proteinExistence type="inferred from homology"/>
<evidence type="ECO:0000256" key="4">
    <source>
        <dbReference type="ARBA" id="ARBA00022525"/>
    </source>
</evidence>
<evidence type="ECO:0000256" key="9">
    <source>
        <dbReference type="RuleBase" id="RU361150"/>
    </source>
</evidence>
<dbReference type="PANTHER" id="PTHR12015:SF183">
    <property type="entry name" value="C-C MOTIF CHEMOKINE 3"/>
    <property type="match status" value="1"/>
</dbReference>
<dbReference type="InterPro" id="IPR039809">
    <property type="entry name" value="Chemokine_b/g/d"/>
</dbReference>
<keyword evidence="6" id="KW-1015">Disulfide bond</keyword>
<evidence type="ECO:0000256" key="3">
    <source>
        <dbReference type="ARBA" id="ARBA00022514"/>
    </source>
</evidence>
<comment type="function">
    <text evidence="7">Monokine with inflammatory and chemokinetic properties. Binds to CCR1, CCR4 and CCR5. One of the major HIV-suppressive factors produced by CD8+ T-cells. Recombinant MIP-1-alpha induces a dose-dependent inhibition of different strains of HIV-1, HIV-2, and simian immunodeficiency virus (SIV).</text>
</comment>
<dbReference type="InterPro" id="IPR001811">
    <property type="entry name" value="Chemokine_IL8-like_dom"/>
</dbReference>
<dbReference type="PROSITE" id="PS51257">
    <property type="entry name" value="PROKAR_LIPOPROTEIN"/>
    <property type="match status" value="1"/>
</dbReference>
<organism evidence="11 12">
    <name type="scientific">Alligator mississippiensis</name>
    <name type="common">American alligator</name>
    <dbReference type="NCBI Taxonomy" id="8496"/>
    <lineage>
        <taxon>Eukaryota</taxon>
        <taxon>Metazoa</taxon>
        <taxon>Chordata</taxon>
        <taxon>Craniata</taxon>
        <taxon>Vertebrata</taxon>
        <taxon>Euteleostomi</taxon>
        <taxon>Archelosauria</taxon>
        <taxon>Archosauria</taxon>
        <taxon>Crocodylia</taxon>
        <taxon>Alligatoridae</taxon>
        <taxon>Alligatorinae</taxon>
        <taxon>Alligator</taxon>
    </lineage>
</organism>
<dbReference type="GO" id="GO:0006954">
    <property type="term" value="P:inflammatory response"/>
    <property type="evidence" value="ECO:0007669"/>
    <property type="project" value="TreeGrafter"/>
</dbReference>
<dbReference type="Proteomes" id="UP000050525">
    <property type="component" value="Unassembled WGS sequence"/>
</dbReference>
<keyword evidence="12" id="KW-1185">Reference proteome</keyword>
<dbReference type="eggNOG" id="ENOG502TGBU">
    <property type="taxonomic scope" value="Eukaryota"/>
</dbReference>
<evidence type="ECO:0000256" key="1">
    <source>
        <dbReference type="ARBA" id="ARBA00004613"/>
    </source>
</evidence>
<dbReference type="CDD" id="cd00272">
    <property type="entry name" value="Chemokine_CC"/>
    <property type="match status" value="1"/>
</dbReference>
<dbReference type="Pfam" id="PF00048">
    <property type="entry name" value="IL8"/>
    <property type="match status" value="1"/>
</dbReference>
<evidence type="ECO:0000256" key="5">
    <source>
        <dbReference type="ARBA" id="ARBA00022729"/>
    </source>
</evidence>
<keyword evidence="5 9" id="KW-0732">Signal</keyword>
<dbReference type="InterPro" id="IPR036048">
    <property type="entry name" value="Interleukin_8-like_sf"/>
</dbReference>
<keyword evidence="4 9" id="KW-0964">Secreted</keyword>
<gene>
    <name evidence="11" type="ORF">Y1Q_0013039</name>
</gene>
<dbReference type="GO" id="GO:0070098">
    <property type="term" value="P:chemokine-mediated signaling pathway"/>
    <property type="evidence" value="ECO:0007669"/>
    <property type="project" value="TreeGrafter"/>
</dbReference>
<dbReference type="EMBL" id="AKHW03003911">
    <property type="protein sequence ID" value="KYO32528.1"/>
    <property type="molecule type" value="Genomic_DNA"/>
</dbReference>
<dbReference type="PANTHER" id="PTHR12015">
    <property type="entry name" value="SMALL INDUCIBLE CYTOKINE A"/>
    <property type="match status" value="1"/>
</dbReference>
<evidence type="ECO:0000256" key="7">
    <source>
        <dbReference type="ARBA" id="ARBA00044740"/>
    </source>
</evidence>
<dbReference type="GO" id="GO:0048020">
    <property type="term" value="F:CCR chemokine receptor binding"/>
    <property type="evidence" value="ECO:0007669"/>
    <property type="project" value="TreeGrafter"/>
</dbReference>
<comment type="caution">
    <text evidence="11">The sequence shown here is derived from an EMBL/GenBank/DDBJ whole genome shotgun (WGS) entry which is preliminary data.</text>
</comment>
<dbReference type="PROSITE" id="PS00472">
    <property type="entry name" value="SMALL_CYTOKINES_CC"/>
    <property type="match status" value="1"/>
</dbReference>
<dbReference type="GO" id="GO:0061844">
    <property type="term" value="P:antimicrobial humoral immune response mediated by antimicrobial peptide"/>
    <property type="evidence" value="ECO:0007669"/>
    <property type="project" value="TreeGrafter"/>
</dbReference>
<dbReference type="InterPro" id="IPR000827">
    <property type="entry name" value="Chemokine_CC_CS"/>
</dbReference>
<dbReference type="Gene3D" id="2.40.50.40">
    <property type="match status" value="1"/>
</dbReference>
<dbReference type="FunFam" id="2.40.50.40:FF:000002">
    <property type="entry name" value="C-C motif chemokine"/>
    <property type="match status" value="1"/>
</dbReference>